<reference evidence="2 3" key="1">
    <citation type="submission" date="2016-07" db="EMBL/GenBank/DDBJ databases">
        <title>Pervasive Adenine N6-methylation of Active Genes in Fungi.</title>
        <authorList>
            <consortium name="DOE Joint Genome Institute"/>
            <person name="Mondo S.J."/>
            <person name="Dannebaum R.O."/>
            <person name="Kuo R.C."/>
            <person name="Labutti K."/>
            <person name="Haridas S."/>
            <person name="Kuo A."/>
            <person name="Salamov A."/>
            <person name="Ahrendt S.R."/>
            <person name="Lipzen A."/>
            <person name="Sullivan W."/>
            <person name="Andreopoulos W.B."/>
            <person name="Clum A."/>
            <person name="Lindquist E."/>
            <person name="Daum C."/>
            <person name="Ramamoorthy G.K."/>
            <person name="Gryganskyi A."/>
            <person name="Culley D."/>
            <person name="Magnuson J.K."/>
            <person name="James T.Y."/>
            <person name="O'Malley M.A."/>
            <person name="Stajich J.E."/>
            <person name="Spatafora J.W."/>
            <person name="Visel A."/>
            <person name="Grigoriev I.V."/>
        </authorList>
    </citation>
    <scope>NUCLEOTIDE SEQUENCE [LARGE SCALE GENOMIC DNA]</scope>
    <source>
        <strain evidence="2 3">NRRL 2496</strain>
    </source>
</reference>
<accession>A0A1X2HCC4</accession>
<feature type="region of interest" description="Disordered" evidence="1">
    <location>
        <begin position="324"/>
        <end position="346"/>
    </location>
</feature>
<name>A0A1X2HCC4_SYNRA</name>
<evidence type="ECO:0000256" key="1">
    <source>
        <dbReference type="SAM" id="MobiDB-lite"/>
    </source>
</evidence>
<evidence type="ECO:0000313" key="3">
    <source>
        <dbReference type="Proteomes" id="UP000242180"/>
    </source>
</evidence>
<dbReference type="InParanoid" id="A0A1X2HCC4"/>
<evidence type="ECO:0000313" key="2">
    <source>
        <dbReference type="EMBL" id="ORY96422.1"/>
    </source>
</evidence>
<comment type="caution">
    <text evidence="2">The sequence shown here is derived from an EMBL/GenBank/DDBJ whole genome shotgun (WGS) entry which is preliminary data.</text>
</comment>
<dbReference type="Proteomes" id="UP000242180">
    <property type="component" value="Unassembled WGS sequence"/>
</dbReference>
<organism evidence="2 3">
    <name type="scientific">Syncephalastrum racemosum</name>
    <name type="common">Filamentous fungus</name>
    <dbReference type="NCBI Taxonomy" id="13706"/>
    <lineage>
        <taxon>Eukaryota</taxon>
        <taxon>Fungi</taxon>
        <taxon>Fungi incertae sedis</taxon>
        <taxon>Mucoromycota</taxon>
        <taxon>Mucoromycotina</taxon>
        <taxon>Mucoromycetes</taxon>
        <taxon>Mucorales</taxon>
        <taxon>Syncephalastraceae</taxon>
        <taxon>Syncephalastrum</taxon>
    </lineage>
</organism>
<feature type="compositionally biased region" description="Basic and acidic residues" evidence="1">
    <location>
        <begin position="229"/>
        <end position="239"/>
    </location>
</feature>
<keyword evidence="3" id="KW-1185">Reference proteome</keyword>
<dbReference type="OrthoDB" id="2282793at2759"/>
<dbReference type="AlphaFoldDB" id="A0A1X2HCC4"/>
<dbReference type="EMBL" id="MCGN01000005">
    <property type="protein sequence ID" value="ORY96422.1"/>
    <property type="molecule type" value="Genomic_DNA"/>
</dbReference>
<proteinExistence type="predicted"/>
<feature type="region of interest" description="Disordered" evidence="1">
    <location>
        <begin position="198"/>
        <end position="282"/>
    </location>
</feature>
<gene>
    <name evidence="2" type="ORF">BCR43DRAFT_491677</name>
</gene>
<sequence>MATNARQHPNAYADKTVVPLNIFDQQASSSAAQDTSLSTAILARIDAALHFEDNRPSSVAESSDDMATQKAAAHVILQRAVRALGNATEESSVTILQQLTCIAEATRSRGDYSDDKVYLREEQKATIIALRELNAIARETRDRFSRHEMIPEHEPFMDARLSRRTSIELQKMIHELHASNIEIIASLVRRDASFRHDDTADTSMSDDSAHSIQNHLPIPEPEQQPNGASRREEKKKMTTTDEAVGMRSVSPPTTFISKLVRHRQRPTSDLEAGGAPSTDSARVPLNLHATVVHRAADAVMRRRGTDHLHGLTKFLHYPKSIETEPVDPARVPPQQRIHNNKPLTSFDLPPTAYMPLQNTPFRLVSRQSVMDDPVLRHGVHENAEY</sequence>
<protein>
    <submittedName>
        <fullName evidence="2">Uncharacterized protein</fullName>
    </submittedName>
</protein>